<feature type="region of interest" description="Disordered" evidence="1">
    <location>
        <begin position="188"/>
        <end position="207"/>
    </location>
</feature>
<feature type="transmembrane region" description="Helical" evidence="2">
    <location>
        <begin position="408"/>
        <end position="426"/>
    </location>
</feature>
<comment type="caution">
    <text evidence="3">The sequence shown here is derived from an EMBL/GenBank/DDBJ whole genome shotgun (WGS) entry which is preliminary data.</text>
</comment>
<evidence type="ECO:0000256" key="2">
    <source>
        <dbReference type="SAM" id="Phobius"/>
    </source>
</evidence>
<keyword evidence="2" id="KW-0472">Membrane</keyword>
<accession>A0A1F7W6N5</accession>
<feature type="compositionally biased region" description="Basic and acidic residues" evidence="1">
    <location>
        <begin position="694"/>
        <end position="703"/>
    </location>
</feature>
<keyword evidence="2" id="KW-1133">Transmembrane helix</keyword>
<dbReference type="EMBL" id="MGFE01000028">
    <property type="protein sequence ID" value="OGL97847.1"/>
    <property type="molecule type" value="Genomic_DNA"/>
</dbReference>
<evidence type="ECO:0000256" key="1">
    <source>
        <dbReference type="SAM" id="MobiDB-lite"/>
    </source>
</evidence>
<feature type="region of interest" description="Disordered" evidence="1">
    <location>
        <begin position="688"/>
        <end position="732"/>
    </location>
</feature>
<evidence type="ECO:0000313" key="3">
    <source>
        <dbReference type="EMBL" id="OGL97847.1"/>
    </source>
</evidence>
<gene>
    <name evidence="3" type="ORF">A2304_04670</name>
</gene>
<feature type="compositionally biased region" description="Low complexity" evidence="1">
    <location>
        <begin position="707"/>
        <end position="730"/>
    </location>
</feature>
<feature type="compositionally biased region" description="Low complexity" evidence="1">
    <location>
        <begin position="190"/>
        <end position="207"/>
    </location>
</feature>
<evidence type="ECO:0000313" key="4">
    <source>
        <dbReference type="Proteomes" id="UP000176501"/>
    </source>
</evidence>
<protein>
    <submittedName>
        <fullName evidence="3">Uncharacterized protein</fullName>
    </submittedName>
</protein>
<sequence>MATRTAAGPSERDLISVVVDGDAAKAHSLGLTVAGETLEDVVKEITAENVKGIRFFTELLKRLDSRWGKHGLNAMNHGVAAAIARKVTALMPGLDPGTRVMAQVFLGDFLAGVGKGVIAASDPNREQKIDALGAQVARRFGNAFRDALGVVHLARLAADGSMDVDAKGRPQACSHWQQMTSGWDLLHPDTTQTTGGNQQQRGQPRQTTRVPGALIPYQVGDFDALAGNGEPHVCPECLRLNGAAQPKAQSFWARVRADEKMCRVLVAAARRDSGTDREGRLFIDLSEDLAAKGDFDALAIVCHDIDPRLVDTRKSGVHQCFEIKNADAKLLRAWFDGPGGAELGTGNKAREATHGAIEAVKRALKHGGLAAWAAAAFAIGIPVAYFIVAVPIVGIYGAGVFGWWQNQHWNVGLTLAGSILALLWLLPWYSVAGLVRVFGGIFHPHADEHGSPSLANSARNITAYLFGLGVTAMLIADMGILFGFPTFLVRLVTIPVIALALIAYDRIGARWGHDSEEIHHLLEKLSLGNIRTLATVSAALAVIGIGPLAYKQYVDGNIAFQVAVVEQEITVQVPKPGGKDGETEEKTIKVKYIATPSGGAFRVEDILGAVGAQSATVGEVCVPKGTDIDLPGYVEKEIGGCASGVGYAVRKHLFGRFLDEGPQEYSSIEALYFAQEGEKAEMKEVMEAAAAPDEPAKKPEAKPADPAPKATVSAVSPAAASTKPAAPVTKRGVDCSKLSARARAEQEACK</sequence>
<feature type="transmembrane region" description="Helical" evidence="2">
    <location>
        <begin position="369"/>
        <end position="396"/>
    </location>
</feature>
<feature type="transmembrane region" description="Helical" evidence="2">
    <location>
        <begin position="461"/>
        <end position="481"/>
    </location>
</feature>
<feature type="transmembrane region" description="Helical" evidence="2">
    <location>
        <begin position="528"/>
        <end position="550"/>
    </location>
</feature>
<dbReference type="AlphaFoldDB" id="A0A1F7W6N5"/>
<name>A0A1F7W6N5_9BACT</name>
<proteinExistence type="predicted"/>
<dbReference type="Proteomes" id="UP000176501">
    <property type="component" value="Unassembled WGS sequence"/>
</dbReference>
<reference evidence="3 4" key="1">
    <citation type="journal article" date="2016" name="Nat. Commun.">
        <title>Thousands of microbial genomes shed light on interconnected biogeochemical processes in an aquifer system.</title>
        <authorList>
            <person name="Anantharaman K."/>
            <person name="Brown C.T."/>
            <person name="Hug L.A."/>
            <person name="Sharon I."/>
            <person name="Castelle C.J."/>
            <person name="Probst A.J."/>
            <person name="Thomas B.C."/>
            <person name="Singh A."/>
            <person name="Wilkins M.J."/>
            <person name="Karaoz U."/>
            <person name="Brodie E.L."/>
            <person name="Williams K.H."/>
            <person name="Hubbard S.S."/>
            <person name="Banfield J.F."/>
        </authorList>
    </citation>
    <scope>NUCLEOTIDE SEQUENCE [LARGE SCALE GENOMIC DNA]</scope>
</reference>
<feature type="transmembrane region" description="Helical" evidence="2">
    <location>
        <begin position="487"/>
        <end position="507"/>
    </location>
</feature>
<keyword evidence="2" id="KW-0812">Transmembrane</keyword>
<organism evidence="3 4">
    <name type="scientific">Candidatus Uhrbacteria bacterium RIFOXYB2_FULL_57_15</name>
    <dbReference type="NCBI Taxonomy" id="1802422"/>
    <lineage>
        <taxon>Bacteria</taxon>
        <taxon>Candidatus Uhriibacteriota</taxon>
    </lineage>
</organism>